<proteinExistence type="predicted"/>
<organism evidence="1 2">
    <name type="scientific">Halospeciosus flavus</name>
    <dbReference type="NCBI Taxonomy" id="3032283"/>
    <lineage>
        <taxon>Archaea</taxon>
        <taxon>Methanobacteriati</taxon>
        <taxon>Methanobacteriota</taxon>
        <taxon>Stenosarchaea group</taxon>
        <taxon>Halobacteria</taxon>
        <taxon>Halobacteriales</taxon>
        <taxon>Halobacteriaceae</taxon>
        <taxon>Halospeciosus</taxon>
    </lineage>
</organism>
<dbReference type="AlphaFoldDB" id="A0ABD5YYG7"/>
<protein>
    <submittedName>
        <fullName evidence="1">Uncharacterized protein</fullName>
    </submittedName>
</protein>
<name>A0ABD5YYG7_9EURY</name>
<keyword evidence="2" id="KW-1185">Reference proteome</keyword>
<gene>
    <name evidence="1" type="ORF">ACFQJ9_01660</name>
</gene>
<evidence type="ECO:0000313" key="2">
    <source>
        <dbReference type="Proteomes" id="UP001596447"/>
    </source>
</evidence>
<dbReference type="Proteomes" id="UP001596447">
    <property type="component" value="Unassembled WGS sequence"/>
</dbReference>
<comment type="caution">
    <text evidence="1">The sequence shown here is derived from an EMBL/GenBank/DDBJ whole genome shotgun (WGS) entry which is preliminary data.</text>
</comment>
<accession>A0ABD5YYG7</accession>
<reference evidence="1 2" key="1">
    <citation type="journal article" date="2019" name="Int. J. Syst. Evol. Microbiol.">
        <title>The Global Catalogue of Microorganisms (GCM) 10K type strain sequencing project: providing services to taxonomists for standard genome sequencing and annotation.</title>
        <authorList>
            <consortium name="The Broad Institute Genomics Platform"/>
            <consortium name="The Broad Institute Genome Sequencing Center for Infectious Disease"/>
            <person name="Wu L."/>
            <person name="Ma J."/>
        </authorList>
    </citation>
    <scope>NUCLEOTIDE SEQUENCE [LARGE SCALE GENOMIC DNA]</scope>
    <source>
        <strain evidence="1 2">XZGYJ-43</strain>
    </source>
</reference>
<evidence type="ECO:0000313" key="1">
    <source>
        <dbReference type="EMBL" id="MFC7198207.1"/>
    </source>
</evidence>
<sequence>MTDAEYDLPDKWCVQPSENSDEQNVEFHYKPGTGTRFIVRVVVEESDRRPYKLRLSTVTRTNVRHDYYVEAYDTRSEAIAAAELFTEYLTANLRQGSLSTSDPDIESVQDTIDAFVDDSSPDVLVQILRHIRSRYGLLS</sequence>
<dbReference type="EMBL" id="JBHTAR010000003">
    <property type="protein sequence ID" value="MFC7198207.1"/>
    <property type="molecule type" value="Genomic_DNA"/>
</dbReference>
<dbReference type="RefSeq" id="WP_279530163.1">
    <property type="nucleotide sequence ID" value="NZ_CP122313.1"/>
</dbReference>